<dbReference type="RefSeq" id="WP_149458672.1">
    <property type="nucleotide sequence ID" value="NZ_CP073809.1"/>
</dbReference>
<evidence type="ECO:0000313" key="2">
    <source>
        <dbReference type="EMBL" id="KAA1040208.1"/>
    </source>
</evidence>
<evidence type="ECO:0000313" key="5">
    <source>
        <dbReference type="Proteomes" id="UP001057381"/>
    </source>
</evidence>
<reference evidence="2 4" key="1">
    <citation type="submission" date="2019-09" db="EMBL/GenBank/DDBJ databases">
        <authorList>
            <person name="Mazhar S."/>
            <person name="Altermann E."/>
            <person name="Hill C."/>
            <person name="Mcauliffe O."/>
        </authorList>
    </citation>
    <scope>NUCLEOTIDE SEQUENCE [LARGE SCALE GENOMIC DNA]</scope>
    <source>
        <strain evidence="2 4">ATCC 51831</strain>
    </source>
</reference>
<dbReference type="EMBL" id="CP073809">
    <property type="protein sequence ID" value="UTH12847.1"/>
    <property type="molecule type" value="Genomic_DNA"/>
</dbReference>
<feature type="domain" description="YpoC-like" evidence="1">
    <location>
        <begin position="8"/>
        <end position="105"/>
    </location>
</feature>
<name>A0A9Q9BV19_9STAP</name>
<organism evidence="3 5">
    <name type="scientific">Macrococcus equipercicus</name>
    <dbReference type="NCBI Taxonomy" id="69967"/>
    <lineage>
        <taxon>Bacteria</taxon>
        <taxon>Bacillati</taxon>
        <taxon>Bacillota</taxon>
        <taxon>Bacilli</taxon>
        <taxon>Bacillales</taxon>
        <taxon>Staphylococcaceae</taxon>
        <taxon>Macrococcus</taxon>
    </lineage>
</organism>
<proteinExistence type="predicted"/>
<dbReference type="KEGG" id="mequ:KFV11_06050"/>
<dbReference type="OrthoDB" id="2390001at2"/>
<gene>
    <name evidence="2" type="ORF">ERX35_004250</name>
    <name evidence="3" type="ORF">KFV11_06050</name>
</gene>
<protein>
    <recommendedName>
        <fullName evidence="1">YpoC-like domain-containing protein</fullName>
    </recommendedName>
</protein>
<reference evidence="3" key="2">
    <citation type="submission" date="2021-04" db="EMBL/GenBank/DDBJ databases">
        <title>Complete Genome Sequences of Macrococcus spp. from dog and cattle.</title>
        <authorList>
            <person name="Schwendener S."/>
            <person name="Perreten V."/>
        </authorList>
    </citation>
    <scope>NUCLEOTIDE SEQUENCE</scope>
    <source>
        <strain evidence="3">Epi0143-OL</strain>
    </source>
</reference>
<sequence length="109" mass="13115">MQSEEWFLEKEEQLDALADQKALHREEGVALIAAYRTALLEMMFEINDREVDLAALSALEYKPLNVIERVDYFSQDKFHFMRYQQMKTMRQELKKLKAVMEIRKKRNNK</sequence>
<dbReference type="Proteomes" id="UP000295735">
    <property type="component" value="Unassembled WGS sequence"/>
</dbReference>
<dbReference type="Pfam" id="PF21747">
    <property type="entry name" value="YpoC"/>
    <property type="match status" value="1"/>
</dbReference>
<evidence type="ECO:0000313" key="4">
    <source>
        <dbReference type="Proteomes" id="UP000295735"/>
    </source>
</evidence>
<accession>A0A9Q9BV19</accession>
<keyword evidence="4" id="KW-1185">Reference proteome</keyword>
<dbReference type="Proteomes" id="UP001057381">
    <property type="component" value="Chromosome"/>
</dbReference>
<evidence type="ECO:0000259" key="1">
    <source>
        <dbReference type="Pfam" id="PF21747"/>
    </source>
</evidence>
<dbReference type="EMBL" id="SCWC02000002">
    <property type="protein sequence ID" value="KAA1040208.1"/>
    <property type="molecule type" value="Genomic_DNA"/>
</dbReference>
<dbReference type="AlphaFoldDB" id="A0A9Q9BV19"/>
<evidence type="ECO:0000313" key="3">
    <source>
        <dbReference type="EMBL" id="UTH12847.1"/>
    </source>
</evidence>
<dbReference type="InterPro" id="IPR048427">
    <property type="entry name" value="YpoC"/>
</dbReference>